<organism evidence="7 8">
    <name type="scientific">Kerstersia gyiorum</name>
    <dbReference type="NCBI Taxonomy" id="206506"/>
    <lineage>
        <taxon>Bacteria</taxon>
        <taxon>Pseudomonadati</taxon>
        <taxon>Pseudomonadota</taxon>
        <taxon>Betaproteobacteria</taxon>
        <taxon>Burkholderiales</taxon>
        <taxon>Alcaligenaceae</taxon>
        <taxon>Kerstersia</taxon>
    </lineage>
</organism>
<dbReference type="Proteomes" id="UP000078084">
    <property type="component" value="Unassembled WGS sequence"/>
</dbReference>
<evidence type="ECO:0000313" key="7">
    <source>
        <dbReference type="EMBL" id="KKO71785.1"/>
    </source>
</evidence>
<gene>
    <name evidence="7" type="ORF">AAV32_09395</name>
</gene>
<dbReference type="PATRIC" id="fig|206506.3.peg.2012"/>
<dbReference type="RefSeq" id="WP_068370726.1">
    <property type="nucleotide sequence ID" value="NZ_LBNE01000005.1"/>
</dbReference>
<dbReference type="GO" id="GO:0016651">
    <property type="term" value="F:oxidoreductase activity, acting on NAD(P)H"/>
    <property type="evidence" value="ECO:0007669"/>
    <property type="project" value="TreeGrafter"/>
</dbReference>
<reference evidence="7 8" key="1">
    <citation type="submission" date="2015-04" db="EMBL/GenBank/DDBJ databases">
        <title>Genome sequence of Kerstersia gyiorum CG1.</title>
        <authorList>
            <person name="Greninger A.L."/>
            <person name="Kozyreva V."/>
            <person name="Chaturvedi V."/>
        </authorList>
    </citation>
    <scope>NUCLEOTIDE SEQUENCE [LARGE SCALE GENOMIC DNA]</scope>
    <source>
        <strain evidence="7 8">CG1</strain>
    </source>
</reference>
<dbReference type="NCBIfam" id="NF042949">
    <property type="entry name" value="3PPDioc_HcaD"/>
    <property type="match status" value="1"/>
</dbReference>
<dbReference type="InterPro" id="IPR016156">
    <property type="entry name" value="FAD/NAD-linked_Rdtase_dimer_sf"/>
</dbReference>
<feature type="domain" description="Reductase C-terminal" evidence="6">
    <location>
        <begin position="320"/>
        <end position="402"/>
    </location>
</feature>
<keyword evidence="4" id="KW-0560">Oxidoreductase</keyword>
<dbReference type="InterPro" id="IPR036188">
    <property type="entry name" value="FAD/NAD-bd_sf"/>
</dbReference>
<proteinExistence type="predicted"/>
<dbReference type="InterPro" id="IPR028202">
    <property type="entry name" value="Reductase_C"/>
</dbReference>
<evidence type="ECO:0000256" key="1">
    <source>
        <dbReference type="ARBA" id="ARBA00001974"/>
    </source>
</evidence>
<sequence length="408" mass="43490">MKETGIIIIGAGQAGAMVAAQLRQLGHTGRITLVGDEPHVPYERPPLSKDMLLQPASTPCAIHADGFYRQHGIALRLGVAVKSLDIQAKTVSLDDGETLAYDQLVLATGARARRLPVLDALGKGVHTLRTLEDAAALQAALQAGRRLILVGAGVIGLELASTAVDLGVKVALVDPAELPMMRATPRLLAEFLCETHRERGVALHMRAQVVSAERTAVGLRLALSDGTCLEGDVIAYGVGVEPNVELACAAGLAVENGILVDRACRSSHADVYAIGDVAARQEQAGRPYQRRETWENANWQAELAARGILGLALPEDIVPWYWTDQCGLNIQLAGDMHAERWVVRGALGAGPCMLLGLRGDELVAAITVNQGREMRSARELIARRACIEPAVLADTQQSLRNLSRALPA</sequence>
<dbReference type="PANTHER" id="PTHR43557">
    <property type="entry name" value="APOPTOSIS-INDUCING FACTOR 1"/>
    <property type="match status" value="1"/>
</dbReference>
<dbReference type="AlphaFoldDB" id="A0A171KSB8"/>
<name>A0A171KSB8_9BURK</name>
<dbReference type="InterPro" id="IPR050446">
    <property type="entry name" value="FAD-oxidoreductase/Apoptosis"/>
</dbReference>
<dbReference type="Pfam" id="PF14759">
    <property type="entry name" value="Reductase_C"/>
    <property type="match status" value="1"/>
</dbReference>
<evidence type="ECO:0000313" key="8">
    <source>
        <dbReference type="Proteomes" id="UP000078084"/>
    </source>
</evidence>
<evidence type="ECO:0000256" key="2">
    <source>
        <dbReference type="ARBA" id="ARBA00022630"/>
    </source>
</evidence>
<dbReference type="PANTHER" id="PTHR43557:SF2">
    <property type="entry name" value="RIESKE DOMAIN-CONTAINING PROTEIN-RELATED"/>
    <property type="match status" value="1"/>
</dbReference>
<comment type="caution">
    <text evidence="7">The sequence shown here is derived from an EMBL/GenBank/DDBJ whole genome shotgun (WGS) entry which is preliminary data.</text>
</comment>
<evidence type="ECO:0008006" key="9">
    <source>
        <dbReference type="Google" id="ProtNLM"/>
    </source>
</evidence>
<dbReference type="STRING" id="206506.AAV32_09395"/>
<protein>
    <recommendedName>
        <fullName evidence="9">Phenylpropionate dioxygenase ferredoxin reductase subunit</fullName>
    </recommendedName>
</protein>
<feature type="domain" description="FAD/NAD(P)-binding" evidence="5">
    <location>
        <begin position="6"/>
        <end position="301"/>
    </location>
</feature>
<keyword evidence="8" id="KW-1185">Reference proteome</keyword>
<evidence type="ECO:0000256" key="3">
    <source>
        <dbReference type="ARBA" id="ARBA00022827"/>
    </source>
</evidence>
<dbReference type="Gene3D" id="3.30.390.30">
    <property type="match status" value="1"/>
</dbReference>
<dbReference type="InterPro" id="IPR053382">
    <property type="entry name" value="Ring-hydroxylating_dioxygenase"/>
</dbReference>
<dbReference type="InterPro" id="IPR023753">
    <property type="entry name" value="FAD/NAD-binding_dom"/>
</dbReference>
<keyword evidence="3" id="KW-0274">FAD</keyword>
<dbReference type="EMBL" id="LBNE01000005">
    <property type="protein sequence ID" value="KKO71785.1"/>
    <property type="molecule type" value="Genomic_DNA"/>
</dbReference>
<dbReference type="Gene3D" id="3.50.50.60">
    <property type="entry name" value="FAD/NAD(P)-binding domain"/>
    <property type="match status" value="2"/>
</dbReference>
<dbReference type="PRINTS" id="PR00411">
    <property type="entry name" value="PNDRDTASEI"/>
</dbReference>
<comment type="cofactor">
    <cofactor evidence="1">
        <name>FAD</name>
        <dbReference type="ChEBI" id="CHEBI:57692"/>
    </cofactor>
</comment>
<dbReference type="PRINTS" id="PR00368">
    <property type="entry name" value="FADPNR"/>
</dbReference>
<evidence type="ECO:0000256" key="4">
    <source>
        <dbReference type="ARBA" id="ARBA00023002"/>
    </source>
</evidence>
<accession>A0A171KSB8</accession>
<keyword evidence="2" id="KW-0285">Flavoprotein</keyword>
<evidence type="ECO:0000259" key="5">
    <source>
        <dbReference type="Pfam" id="PF07992"/>
    </source>
</evidence>
<dbReference type="Pfam" id="PF07992">
    <property type="entry name" value="Pyr_redox_2"/>
    <property type="match status" value="1"/>
</dbReference>
<dbReference type="SUPFAM" id="SSF51905">
    <property type="entry name" value="FAD/NAD(P)-binding domain"/>
    <property type="match status" value="2"/>
</dbReference>
<dbReference type="GO" id="GO:0005737">
    <property type="term" value="C:cytoplasm"/>
    <property type="evidence" value="ECO:0007669"/>
    <property type="project" value="TreeGrafter"/>
</dbReference>
<evidence type="ECO:0000259" key="6">
    <source>
        <dbReference type="Pfam" id="PF14759"/>
    </source>
</evidence>
<dbReference type="SUPFAM" id="SSF55424">
    <property type="entry name" value="FAD/NAD-linked reductases, dimerisation (C-terminal) domain"/>
    <property type="match status" value="1"/>
</dbReference>